<proteinExistence type="inferred from homology"/>
<evidence type="ECO:0000259" key="7">
    <source>
        <dbReference type="Pfam" id="PF07282"/>
    </source>
</evidence>
<protein>
    <submittedName>
        <fullName evidence="8">Transposase, IS605 OrfB family</fullName>
    </submittedName>
</protein>
<dbReference type="InterPro" id="IPR010095">
    <property type="entry name" value="Cas12f1-like_TNB"/>
</dbReference>
<comment type="similarity">
    <text evidence="1">In the C-terminal section; belongs to the transposase 35 family.</text>
</comment>
<dbReference type="AlphaFoldDB" id="C6HUC8"/>
<dbReference type="EMBL" id="GG693853">
    <property type="protein sequence ID" value="EES53861.1"/>
    <property type="molecule type" value="Genomic_DNA"/>
</dbReference>
<evidence type="ECO:0000313" key="9">
    <source>
        <dbReference type="Proteomes" id="UP000009374"/>
    </source>
</evidence>
<evidence type="ECO:0000256" key="5">
    <source>
        <dbReference type="SAM" id="MobiDB-lite"/>
    </source>
</evidence>
<accession>C6HUC8</accession>
<gene>
    <name evidence="8" type="ORF">UBAL3_48660075</name>
</gene>
<evidence type="ECO:0000256" key="3">
    <source>
        <dbReference type="ARBA" id="ARBA00023125"/>
    </source>
</evidence>
<dbReference type="SUPFAM" id="SSF109604">
    <property type="entry name" value="HD-domain/PDEase-like"/>
    <property type="match status" value="1"/>
</dbReference>
<keyword evidence="3" id="KW-0238">DNA-binding</keyword>
<dbReference type="Gene3D" id="1.10.3210.10">
    <property type="entry name" value="Hypothetical protein af1432"/>
    <property type="match status" value="1"/>
</dbReference>
<dbReference type="Pfam" id="PF07282">
    <property type="entry name" value="Cas12f1-like_TNB"/>
    <property type="match status" value="1"/>
</dbReference>
<name>C6HUC8_9BACT</name>
<organism evidence="8 9">
    <name type="scientific">Leptospirillum ferrodiazotrophum</name>
    <dbReference type="NCBI Taxonomy" id="412449"/>
    <lineage>
        <taxon>Bacteria</taxon>
        <taxon>Pseudomonadati</taxon>
        <taxon>Nitrospirota</taxon>
        <taxon>Nitrospiria</taxon>
        <taxon>Nitrospirales</taxon>
        <taxon>Nitrospiraceae</taxon>
        <taxon>Leptospirillum</taxon>
    </lineage>
</organism>
<feature type="domain" description="Probable transposase IS891/IS1136/IS1341" evidence="6">
    <location>
        <begin position="154"/>
        <end position="221"/>
    </location>
</feature>
<evidence type="ECO:0000256" key="4">
    <source>
        <dbReference type="ARBA" id="ARBA00023172"/>
    </source>
</evidence>
<sequence length="524" mass="60000">MTQSRGKPRPSGRGRIARTAWPSLSWLLVGRLLLFDVLANHPNGGSPTTSGKVAGGPERSFPQFFLNPRVFFPPDQSTGDTLQAVDQGRNRNLRRIMDQQVNMVVFPVELDQSRFKVMTDRGEDPLQILQDFLREHATPVFCDKDQMNVQKLVWEQRKLSRKYRKGPKSRNYRKQKIHVARAHERVSNMRLDFLHKASTSIGETQAIVYVEDLKIRNMTRSAQGTRENPGKNVRQKAGLNRSILSQGWGTFLSLLEYKLLRRGGRLVRVDPRNTSRTCFACKHVAAENRPDQATFRCVLCGYEDHADTNAANNKEKNDVPEVQPMWRNPDSGRTGRREKGENMTHETWILTYCGHHLDLHRPDPEKIEIEDIAVGLSRECRFSGQTRAFYSVAQHSVLASRIVPEAFALEALLHDATEAFIRDLPYPLKTLLPEYRRIERGLDLAIRLRFGLPETPSREVHLADRILLATEKRDLMPVDPTPWNILEGIEPLSDPIDPWSSVRSMGLFLHRFLELSVNEVVRVV</sequence>
<dbReference type="InterPro" id="IPR001959">
    <property type="entry name" value="Transposase"/>
</dbReference>
<evidence type="ECO:0000313" key="8">
    <source>
        <dbReference type="EMBL" id="EES53861.1"/>
    </source>
</evidence>
<feature type="region of interest" description="Disordered" evidence="5">
    <location>
        <begin position="311"/>
        <end position="340"/>
    </location>
</feature>
<dbReference type="GO" id="GO:0032196">
    <property type="term" value="P:transposition"/>
    <property type="evidence" value="ECO:0007669"/>
    <property type="project" value="UniProtKB-KW"/>
</dbReference>
<evidence type="ECO:0000256" key="2">
    <source>
        <dbReference type="ARBA" id="ARBA00022578"/>
    </source>
</evidence>
<dbReference type="Pfam" id="PF01385">
    <property type="entry name" value="OrfB_IS605"/>
    <property type="match status" value="1"/>
</dbReference>
<evidence type="ECO:0000259" key="6">
    <source>
        <dbReference type="Pfam" id="PF01385"/>
    </source>
</evidence>
<dbReference type="GO" id="GO:0003677">
    <property type="term" value="F:DNA binding"/>
    <property type="evidence" value="ECO:0007669"/>
    <property type="project" value="UniProtKB-KW"/>
</dbReference>
<dbReference type="Proteomes" id="UP000009374">
    <property type="component" value="Unassembled WGS sequence"/>
</dbReference>
<dbReference type="GO" id="GO:0006310">
    <property type="term" value="P:DNA recombination"/>
    <property type="evidence" value="ECO:0007669"/>
    <property type="project" value="UniProtKB-KW"/>
</dbReference>
<keyword evidence="9" id="KW-1185">Reference proteome</keyword>
<evidence type="ECO:0000256" key="1">
    <source>
        <dbReference type="ARBA" id="ARBA00008761"/>
    </source>
</evidence>
<keyword evidence="2" id="KW-0815">Transposition</keyword>
<feature type="domain" description="Cas12f1-like TNB" evidence="7">
    <location>
        <begin position="248"/>
        <end position="313"/>
    </location>
</feature>
<keyword evidence="4" id="KW-0233">DNA recombination</keyword>
<reference evidence="8 9" key="1">
    <citation type="journal article" date="2009" name="Appl. Environ. Microbiol.">
        <title>Community genomic and proteomic analyses of chemoautotrophic iron-oxidizing "Leptospirillum rubarum" (Group II) and "Leptospirillum ferrodiazotrophum" (Group III) bacteria in acid mine drainage biofilms.</title>
        <authorList>
            <person name="Goltsman D.S."/>
            <person name="Denef V.J."/>
            <person name="Singer S.W."/>
            <person name="VerBerkmoes N.C."/>
            <person name="Lefsrud M."/>
            <person name="Mueller R.S."/>
            <person name="Dick G.J."/>
            <person name="Sun C.L."/>
            <person name="Wheeler K.E."/>
            <person name="Zemla A."/>
            <person name="Baker B.J."/>
            <person name="Hauser L."/>
            <person name="Land M."/>
            <person name="Shah M.B."/>
            <person name="Thelen M.P."/>
            <person name="Hettich R.L."/>
            <person name="Banfield J.F."/>
        </authorList>
    </citation>
    <scope>NUCLEOTIDE SEQUENCE [LARGE SCALE GENOMIC DNA]</scope>
</reference>
<dbReference type="NCBIfam" id="NF040570">
    <property type="entry name" value="guided_TnpB"/>
    <property type="match status" value="1"/>
</dbReference>